<proteinExistence type="predicted"/>
<feature type="region of interest" description="Disordered" evidence="3">
    <location>
        <begin position="444"/>
        <end position="490"/>
    </location>
</feature>
<dbReference type="Pfam" id="PF14559">
    <property type="entry name" value="TPR_19"/>
    <property type="match status" value="1"/>
</dbReference>
<keyword evidence="2" id="KW-0175">Coiled coil</keyword>
<evidence type="ECO:0000313" key="4">
    <source>
        <dbReference type="EMBL" id="CAD8823591.1"/>
    </source>
</evidence>
<dbReference type="SUPFAM" id="SSF81901">
    <property type="entry name" value="HCP-like"/>
    <property type="match status" value="1"/>
</dbReference>
<dbReference type="SMART" id="SM00028">
    <property type="entry name" value="TPR"/>
    <property type="match status" value="5"/>
</dbReference>
<dbReference type="EMBL" id="HBFP01011077">
    <property type="protein sequence ID" value="CAD8823591.1"/>
    <property type="molecule type" value="Transcribed_RNA"/>
</dbReference>
<reference evidence="4" key="1">
    <citation type="submission" date="2021-01" db="EMBL/GenBank/DDBJ databases">
        <authorList>
            <person name="Corre E."/>
            <person name="Pelletier E."/>
            <person name="Niang G."/>
            <person name="Scheremetjew M."/>
            <person name="Finn R."/>
            <person name="Kale V."/>
            <person name="Holt S."/>
            <person name="Cochrane G."/>
            <person name="Meng A."/>
            <person name="Brown T."/>
            <person name="Cohen L."/>
        </authorList>
    </citation>
    <scope>NUCLEOTIDE SEQUENCE</scope>
    <source>
        <strain evidence="4">CCMP3278</strain>
    </source>
</reference>
<dbReference type="PANTHER" id="PTHR44917">
    <property type="entry name" value="PROTEIN HIGH CHLOROPHYLL FLUORESCENT 107"/>
    <property type="match status" value="1"/>
</dbReference>
<accession>A0A7S1ETH5</accession>
<feature type="repeat" description="TPR" evidence="1">
    <location>
        <begin position="128"/>
        <end position="161"/>
    </location>
</feature>
<gene>
    <name evidence="4" type="ORF">TOLI1172_LOCUS7989</name>
</gene>
<dbReference type="GO" id="GO:0003729">
    <property type="term" value="F:mRNA binding"/>
    <property type="evidence" value="ECO:0007669"/>
    <property type="project" value="InterPro"/>
</dbReference>
<evidence type="ECO:0008006" key="5">
    <source>
        <dbReference type="Google" id="ProtNLM"/>
    </source>
</evidence>
<evidence type="ECO:0000256" key="3">
    <source>
        <dbReference type="SAM" id="MobiDB-lite"/>
    </source>
</evidence>
<dbReference type="InterPro" id="IPR003107">
    <property type="entry name" value="HAT"/>
</dbReference>
<dbReference type="InterPro" id="IPR044624">
    <property type="entry name" value="Mbb1-like"/>
</dbReference>
<dbReference type="AlphaFoldDB" id="A0A7S1ETH5"/>
<dbReference type="Gene3D" id="1.25.40.10">
    <property type="entry name" value="Tetratricopeptide repeat domain"/>
    <property type="match status" value="3"/>
</dbReference>
<dbReference type="SUPFAM" id="SSF48452">
    <property type="entry name" value="TPR-like"/>
    <property type="match status" value="1"/>
</dbReference>
<dbReference type="Pfam" id="PF13432">
    <property type="entry name" value="TPR_16"/>
    <property type="match status" value="1"/>
</dbReference>
<dbReference type="PANTHER" id="PTHR44917:SF1">
    <property type="entry name" value="PROTEIN HIGH CHLOROPHYLL FLUORESCENT 107"/>
    <property type="match status" value="1"/>
</dbReference>
<dbReference type="SMART" id="SM00386">
    <property type="entry name" value="HAT"/>
    <property type="match status" value="6"/>
</dbReference>
<evidence type="ECO:0000256" key="1">
    <source>
        <dbReference type="PROSITE-ProRule" id="PRU00339"/>
    </source>
</evidence>
<dbReference type="GO" id="GO:0006397">
    <property type="term" value="P:mRNA processing"/>
    <property type="evidence" value="ECO:0007669"/>
    <property type="project" value="InterPro"/>
</dbReference>
<evidence type="ECO:0000256" key="2">
    <source>
        <dbReference type="SAM" id="Coils"/>
    </source>
</evidence>
<name>A0A7S1ETH5_9RHOD</name>
<sequence>MVAFIQVFGGLFGTNSLDKVGVKSRVSSCSRVSNVRMSAAQSSNSYSSRKWKKVKSDRRSIDTVETHGVVSESEVLSQDPEDQMRAVMSRTLDGKVWMSMVKDALKRRDDLLANKILREAVTRLPEDASLLYMLGETERRAKRYEVARSYYQKCVETDSDYSMAYLSWSSMEYQLKRVETARVILQQGIQNAEKRCARLSHALAVLEVHENRPSAAREVLQNALRNQPGNAYLNQALAVLEYSEGNVQRARELLQIATTANPSHVLSWLTRAFVEEKEGSISLARLYMASGASKRGKGALMLWREWLALETRLGHYNKAMEICERACRRFPRELEFYESWAKVLSQDPNASTEAVYSVVKRGLAVDSSYAPLWAMLGSLEQQNGSFEKARQAYAAGARHAASDESRKKLIYSWAMLEMSEGNGERAQKLFGLADSGFNKATEEWAELSSSSSSEESTETSDFKQEKRVQKRTSSGAQHNRKWTQNAAARNGWSRSPLNNSSFFVNEILSGIVHPIRMLNSLSTSHNVVYSPSDSFRSNSLEA</sequence>
<protein>
    <recommendedName>
        <fullName evidence="5">PsbB mRNA maturation factor Mbb1, chloroplastic</fullName>
    </recommendedName>
</protein>
<organism evidence="4">
    <name type="scientific">Timspurckia oligopyrenoides</name>
    <dbReference type="NCBI Taxonomy" id="708627"/>
    <lineage>
        <taxon>Eukaryota</taxon>
        <taxon>Rhodophyta</taxon>
        <taxon>Bangiophyceae</taxon>
        <taxon>Porphyridiales</taxon>
        <taxon>Porphyridiaceae</taxon>
        <taxon>Timspurckia</taxon>
    </lineage>
</organism>
<feature type="compositionally biased region" description="Polar residues" evidence="3">
    <location>
        <begin position="471"/>
        <end position="490"/>
    </location>
</feature>
<feature type="coiled-coil region" evidence="2">
    <location>
        <begin position="175"/>
        <end position="209"/>
    </location>
</feature>
<dbReference type="InterPro" id="IPR019734">
    <property type="entry name" value="TPR_rpt"/>
</dbReference>
<dbReference type="InterPro" id="IPR011990">
    <property type="entry name" value="TPR-like_helical_dom_sf"/>
</dbReference>
<keyword evidence="1" id="KW-0802">TPR repeat</keyword>
<dbReference type="PROSITE" id="PS50005">
    <property type="entry name" value="TPR"/>
    <property type="match status" value="1"/>
</dbReference>